<evidence type="ECO:0000256" key="12">
    <source>
        <dbReference type="ARBA" id="ARBA00023170"/>
    </source>
</evidence>
<evidence type="ECO:0000256" key="16">
    <source>
        <dbReference type="RuleBase" id="RU003357"/>
    </source>
</evidence>
<dbReference type="PROSITE" id="PS52016">
    <property type="entry name" value="TONB_DEPENDENT_REC_3"/>
    <property type="match status" value="1"/>
</dbReference>
<dbReference type="RefSeq" id="WP_123752531.1">
    <property type="nucleotide sequence ID" value="NZ_RJUR01000011.1"/>
</dbReference>
<keyword evidence="8" id="KW-0408">Iron</keyword>
<name>A0A9X8EK34_PSEPU</name>
<keyword evidence="13 14" id="KW-0998">Cell outer membrane</keyword>
<dbReference type="GO" id="GO:0015891">
    <property type="term" value="P:siderophore transport"/>
    <property type="evidence" value="ECO:0007669"/>
    <property type="project" value="InterPro"/>
</dbReference>
<dbReference type="Gene3D" id="3.55.50.30">
    <property type="match status" value="1"/>
</dbReference>
<dbReference type="SMART" id="SM00965">
    <property type="entry name" value="STN"/>
    <property type="match status" value="1"/>
</dbReference>
<comment type="similarity">
    <text evidence="2 14 16">Belongs to the TonB-dependent receptor family.</text>
</comment>
<keyword evidence="11 14" id="KW-0472">Membrane</keyword>
<evidence type="ECO:0000259" key="18">
    <source>
        <dbReference type="SMART" id="SM00965"/>
    </source>
</evidence>
<dbReference type="InterPro" id="IPR011662">
    <property type="entry name" value="Secretin/TonB_short_N"/>
</dbReference>
<evidence type="ECO:0000256" key="5">
    <source>
        <dbReference type="ARBA" id="ARBA00022496"/>
    </source>
</evidence>
<keyword evidence="10 16" id="KW-0798">TonB box</keyword>
<comment type="subcellular location">
    <subcellularLocation>
        <location evidence="1 14">Cell outer membrane</location>
        <topology evidence="1 14">Multi-pass membrane protein</topology>
    </subcellularLocation>
</comment>
<dbReference type="InterPro" id="IPR012910">
    <property type="entry name" value="Plug_dom"/>
</dbReference>
<evidence type="ECO:0000256" key="8">
    <source>
        <dbReference type="ARBA" id="ARBA00023004"/>
    </source>
</evidence>
<dbReference type="GO" id="GO:0038023">
    <property type="term" value="F:signaling receptor activity"/>
    <property type="evidence" value="ECO:0007669"/>
    <property type="project" value="InterPro"/>
</dbReference>
<dbReference type="PANTHER" id="PTHR32552">
    <property type="entry name" value="FERRICHROME IRON RECEPTOR-RELATED"/>
    <property type="match status" value="1"/>
</dbReference>
<dbReference type="CDD" id="cd01347">
    <property type="entry name" value="ligand_gated_channel"/>
    <property type="match status" value="1"/>
</dbReference>
<dbReference type="Pfam" id="PF00593">
    <property type="entry name" value="TonB_dep_Rec_b-barrel"/>
    <property type="match status" value="1"/>
</dbReference>
<dbReference type="Proteomes" id="UP000269115">
    <property type="component" value="Unassembled WGS sequence"/>
</dbReference>
<accession>A0A9X8EK34</accession>
<dbReference type="InterPro" id="IPR010917">
    <property type="entry name" value="TonB_rcpt_CS"/>
</dbReference>
<dbReference type="EMBL" id="RJUR01000011">
    <property type="protein sequence ID" value="ROQ53439.1"/>
    <property type="molecule type" value="Genomic_DNA"/>
</dbReference>
<evidence type="ECO:0000256" key="14">
    <source>
        <dbReference type="PROSITE-ProRule" id="PRU01360"/>
    </source>
</evidence>
<evidence type="ECO:0000256" key="4">
    <source>
        <dbReference type="ARBA" id="ARBA00022452"/>
    </source>
</evidence>
<dbReference type="GO" id="GO:0015344">
    <property type="term" value="F:siderophore uptake transmembrane transporter activity"/>
    <property type="evidence" value="ECO:0007669"/>
    <property type="project" value="TreeGrafter"/>
</dbReference>
<dbReference type="PANTHER" id="PTHR32552:SF74">
    <property type="entry name" value="HYDROXAMATE SIDEROPHORE RECEPTOR FHUE"/>
    <property type="match status" value="1"/>
</dbReference>
<dbReference type="InterPro" id="IPR039426">
    <property type="entry name" value="TonB-dep_rcpt-like"/>
</dbReference>
<keyword evidence="6 14" id="KW-0812">Transmembrane</keyword>
<evidence type="ECO:0000256" key="11">
    <source>
        <dbReference type="ARBA" id="ARBA00023136"/>
    </source>
</evidence>
<dbReference type="NCBIfam" id="TIGR01783">
    <property type="entry name" value="TonB-siderophor"/>
    <property type="match status" value="1"/>
</dbReference>
<gene>
    <name evidence="19" type="ORF">EDF85_1197</name>
</gene>
<evidence type="ECO:0000256" key="7">
    <source>
        <dbReference type="ARBA" id="ARBA00022729"/>
    </source>
</evidence>
<evidence type="ECO:0000256" key="10">
    <source>
        <dbReference type="ARBA" id="ARBA00023077"/>
    </source>
</evidence>
<evidence type="ECO:0000256" key="9">
    <source>
        <dbReference type="ARBA" id="ARBA00023065"/>
    </source>
</evidence>
<dbReference type="GO" id="GO:0009279">
    <property type="term" value="C:cell outer membrane"/>
    <property type="evidence" value="ECO:0007669"/>
    <property type="project" value="UniProtKB-SubCell"/>
</dbReference>
<keyword evidence="4 14" id="KW-1134">Transmembrane beta strand</keyword>
<protein>
    <submittedName>
        <fullName evidence="19">Outer membrane receptor for ferric coprogen and ferric-rhodotorulic acid</fullName>
    </submittedName>
</protein>
<evidence type="ECO:0000256" key="17">
    <source>
        <dbReference type="SAM" id="SignalP"/>
    </source>
</evidence>
<sequence>MSSAFIPTRPLQRSVLALTLRSMLLAGATSVSLASAAAQAAEASSRHYELAAGPLEESLNSFAQVAGISLPFDPALVQGKRAPALRGDYAVQDGLERLLAGSGLTVTRTASGNYLLIARSQNGDALELGATTISGLGLGSTTEHSGSYTTGAMQTATKLPLSLRETPQSVTVITRQRMDDQGMRSLDDVVQAMPGLRLSAARPANSEFFARGFPITNLMFDGLPTTYNADWVATADLAPYDRVEVVRGATGMMQGAGNPSAAINMVRKRPTQAFQASVTGSAGSWDNYRSELDVSGPLNDSASVRGRIVGAYNDKGSYQDYAGRERGVFYGISEFDLTDSTTLTVGASDQNDNNNINWGGLPVNPDGSHMGFSRSKTFGYSWSHQDVENKTVFVELDQRFDNDWRLHLGASKNWSEFKMMGGVLERNNDATYRQRIFNQNRDFDQSTYDVYATGPFTLLGREHELVVGASKRQLKTEATGGTVFVDVPDINRFNPGGLARPNVPDIYSIDDKVDQEGLYLTTRWNLADPLKVILGARLDWYDATAIYDQINDQYYTSGKTKVVRNVTRYAGVIYDLDDNHSVYASYTDIFQPQTEKDGQGKGIEPITGENYEVGIKGEYFGGALNASASLFQIDQLNRAAEVADASLCKVIPVGSYGCYEAAGKVRSQGIEFEINGALTPNWQVGAGYTFAQAKYEKDADKAKEGRLFDTDLPRHMFKASTTYQLQGDLKQWRVGANLYSQSATFNKGSNVFGNYHVEQEAYALVGLMAGYQVNKHLDTQLNINNVFDKKYYQGIASNSTWSPYDVFGDPRNLMVTAKYSF</sequence>
<dbReference type="InterPro" id="IPR036942">
    <property type="entry name" value="Beta-barrel_TonB_sf"/>
</dbReference>
<reference evidence="19 20" key="1">
    <citation type="submission" date="2018-11" db="EMBL/GenBank/DDBJ databases">
        <title>Genomic analyses of the natural microbiome of Caenorhabditis elegans.</title>
        <authorList>
            <person name="Samuel B."/>
        </authorList>
    </citation>
    <scope>NUCLEOTIDE SEQUENCE [LARGE SCALE GENOMIC DNA]</scope>
    <source>
        <strain evidence="19 20">BIGb0473</strain>
    </source>
</reference>
<evidence type="ECO:0000313" key="19">
    <source>
        <dbReference type="EMBL" id="ROQ53439.1"/>
    </source>
</evidence>
<dbReference type="InterPro" id="IPR000531">
    <property type="entry name" value="Beta-barrel_TonB"/>
</dbReference>
<dbReference type="FunFam" id="2.170.130.10:FF:000010">
    <property type="entry name" value="Ferripyoverdine receptor"/>
    <property type="match status" value="1"/>
</dbReference>
<dbReference type="Pfam" id="PF07660">
    <property type="entry name" value="STN"/>
    <property type="match status" value="1"/>
</dbReference>
<keyword evidence="9" id="KW-0406">Ion transport</keyword>
<evidence type="ECO:0000256" key="1">
    <source>
        <dbReference type="ARBA" id="ARBA00004571"/>
    </source>
</evidence>
<feature type="signal peptide" evidence="17">
    <location>
        <begin position="1"/>
        <end position="40"/>
    </location>
</feature>
<evidence type="ECO:0000256" key="6">
    <source>
        <dbReference type="ARBA" id="ARBA00022692"/>
    </source>
</evidence>
<keyword evidence="7 17" id="KW-0732">Signal</keyword>
<dbReference type="Gene3D" id="2.40.170.20">
    <property type="entry name" value="TonB-dependent receptor, beta-barrel domain"/>
    <property type="match status" value="1"/>
</dbReference>
<feature type="domain" description="Secretin/TonB short N-terminal" evidence="18">
    <location>
        <begin position="68"/>
        <end position="119"/>
    </location>
</feature>
<dbReference type="InterPro" id="IPR037066">
    <property type="entry name" value="Plug_dom_sf"/>
</dbReference>
<evidence type="ECO:0000256" key="15">
    <source>
        <dbReference type="PROSITE-ProRule" id="PRU10144"/>
    </source>
</evidence>
<proteinExistence type="inferred from homology"/>
<comment type="caution">
    <text evidence="19">The sequence shown here is derived from an EMBL/GenBank/DDBJ whole genome shotgun (WGS) entry which is preliminary data.</text>
</comment>
<dbReference type="AlphaFoldDB" id="A0A9X8EK34"/>
<evidence type="ECO:0000256" key="3">
    <source>
        <dbReference type="ARBA" id="ARBA00022448"/>
    </source>
</evidence>
<evidence type="ECO:0000313" key="20">
    <source>
        <dbReference type="Proteomes" id="UP000269115"/>
    </source>
</evidence>
<organism evidence="19 20">
    <name type="scientific">Pseudomonas putida</name>
    <name type="common">Arthrobacter siderocapsulatus</name>
    <dbReference type="NCBI Taxonomy" id="303"/>
    <lineage>
        <taxon>Bacteria</taxon>
        <taxon>Pseudomonadati</taxon>
        <taxon>Pseudomonadota</taxon>
        <taxon>Gammaproteobacteria</taxon>
        <taxon>Pseudomonadales</taxon>
        <taxon>Pseudomonadaceae</taxon>
        <taxon>Pseudomonas</taxon>
    </lineage>
</organism>
<feature type="short sequence motif" description="TonB C-terminal box" evidence="15">
    <location>
        <begin position="804"/>
        <end position="821"/>
    </location>
</feature>
<feature type="chain" id="PRO_5040773968" evidence="17">
    <location>
        <begin position="41"/>
        <end position="821"/>
    </location>
</feature>
<evidence type="ECO:0000256" key="2">
    <source>
        <dbReference type="ARBA" id="ARBA00009810"/>
    </source>
</evidence>
<dbReference type="SUPFAM" id="SSF56935">
    <property type="entry name" value="Porins"/>
    <property type="match status" value="1"/>
</dbReference>
<dbReference type="PROSITE" id="PS01156">
    <property type="entry name" value="TONB_DEPENDENT_REC_2"/>
    <property type="match status" value="1"/>
</dbReference>
<dbReference type="InterPro" id="IPR010105">
    <property type="entry name" value="TonB_sidphr_rcpt"/>
</dbReference>
<dbReference type="Pfam" id="PF07715">
    <property type="entry name" value="Plug"/>
    <property type="match status" value="1"/>
</dbReference>
<keyword evidence="3 14" id="KW-0813">Transport</keyword>
<dbReference type="Gene3D" id="2.170.130.10">
    <property type="entry name" value="TonB-dependent receptor, plug domain"/>
    <property type="match status" value="1"/>
</dbReference>
<evidence type="ECO:0000256" key="13">
    <source>
        <dbReference type="ARBA" id="ARBA00023237"/>
    </source>
</evidence>
<keyword evidence="12 19" id="KW-0675">Receptor</keyword>
<keyword evidence="5" id="KW-0410">Iron transport</keyword>